<feature type="transmembrane region" description="Helical" evidence="8">
    <location>
        <begin position="353"/>
        <end position="378"/>
    </location>
</feature>
<evidence type="ECO:0000256" key="6">
    <source>
        <dbReference type="ARBA" id="ARBA00023136"/>
    </source>
</evidence>
<feature type="transmembrane region" description="Helical" evidence="8">
    <location>
        <begin position="121"/>
        <end position="143"/>
    </location>
</feature>
<feature type="transmembrane region" description="Helical" evidence="8">
    <location>
        <begin position="47"/>
        <end position="65"/>
    </location>
</feature>
<keyword evidence="3" id="KW-0813">Transport</keyword>
<dbReference type="InterPro" id="IPR001905">
    <property type="entry name" value="Ammonium_transpt"/>
</dbReference>
<feature type="transmembrane region" description="Helical" evidence="8">
    <location>
        <begin position="321"/>
        <end position="341"/>
    </location>
</feature>
<dbReference type="PANTHER" id="PTHR11730:SF6">
    <property type="entry name" value="AMMONIUM TRANSPORTER"/>
    <property type="match status" value="1"/>
</dbReference>
<dbReference type="FunFam" id="1.10.3430.10:FF:000008">
    <property type="entry name" value="Ammonium transporter"/>
    <property type="match status" value="1"/>
</dbReference>
<dbReference type="InterPro" id="IPR029020">
    <property type="entry name" value="Ammonium/urea_transptr"/>
</dbReference>
<dbReference type="InterPro" id="IPR024041">
    <property type="entry name" value="NH4_transpt_AmtB-like_dom"/>
</dbReference>
<organism evidence="10">
    <name type="scientific">marine metagenome</name>
    <dbReference type="NCBI Taxonomy" id="408172"/>
    <lineage>
        <taxon>unclassified sequences</taxon>
        <taxon>metagenomes</taxon>
        <taxon>ecological metagenomes</taxon>
    </lineage>
</organism>
<feature type="transmembrane region" description="Helical" evidence="8">
    <location>
        <begin position="197"/>
        <end position="214"/>
    </location>
</feature>
<keyword evidence="5 8" id="KW-1133">Transmembrane helix</keyword>
<dbReference type="Gene3D" id="1.10.3430.10">
    <property type="entry name" value="Ammonium transporter AmtB like domains"/>
    <property type="match status" value="1"/>
</dbReference>
<evidence type="ECO:0000256" key="3">
    <source>
        <dbReference type="ARBA" id="ARBA00022448"/>
    </source>
</evidence>
<comment type="subcellular location">
    <subcellularLocation>
        <location evidence="1">Membrane</location>
        <topology evidence="1">Multi-pass membrane protein</topology>
    </subcellularLocation>
</comment>
<feature type="transmembrane region" description="Helical" evidence="8">
    <location>
        <begin position="155"/>
        <end position="176"/>
    </location>
</feature>
<sequence length="419" mass="45621">MTYSLEELSQGLDSLWIGIAAILVFWMQAGFAMLESGGVRRKNTQNILFKNFIDICITTILWWLLGYGMAYGTGEFIGGDKFNTDDYAATDYRDWLFQWAFAGTTMTIVSGCMAERTTIHGYLILTIVMNLLIYPWIVHWTWGGDWLSEGGFTDFAGSGIVHLCGGIAGLVGAIIVGSRKGRFDNKVDQSKFNAHNIPLVVLGTFILWMGWYGFNGGSVLAIGGENEESVFIVMMNTTISAVSAGITVCLVHGIMNYNTNNKYDVGLLCNGILAGLVSITAGCDGVTDYGSFLIGIIGGLIYKASSDLLQKLKIDDPIDAFPVHGMCGIWGVLSVGFFNTTDGVFYGGNGELLGWQIAGVLSICAWSGGIMLLFTFILNRLNLLRVSEEVEKKGLDFSEHGGNAYDLCKEPLNPETEMV</sequence>
<feature type="transmembrane region" description="Helical" evidence="8">
    <location>
        <begin position="263"/>
        <end position="283"/>
    </location>
</feature>
<feature type="transmembrane region" description="Helical" evidence="8">
    <location>
        <begin position="289"/>
        <end position="309"/>
    </location>
</feature>
<evidence type="ECO:0000256" key="1">
    <source>
        <dbReference type="ARBA" id="ARBA00004141"/>
    </source>
</evidence>
<gene>
    <name evidence="10" type="ORF">METZ01_LOCUS75137</name>
</gene>
<name>A0A381U6X8_9ZZZZ</name>
<feature type="transmembrane region" description="Helical" evidence="8">
    <location>
        <begin position="229"/>
        <end position="251"/>
    </location>
</feature>
<dbReference type="NCBIfam" id="TIGR00836">
    <property type="entry name" value="amt"/>
    <property type="match status" value="1"/>
</dbReference>
<evidence type="ECO:0000259" key="9">
    <source>
        <dbReference type="Pfam" id="PF00909"/>
    </source>
</evidence>
<evidence type="ECO:0000256" key="7">
    <source>
        <dbReference type="ARBA" id="ARBA00023177"/>
    </source>
</evidence>
<dbReference type="PANTHER" id="PTHR11730">
    <property type="entry name" value="AMMONIUM TRANSPORTER"/>
    <property type="match status" value="1"/>
</dbReference>
<evidence type="ECO:0000256" key="2">
    <source>
        <dbReference type="ARBA" id="ARBA00005887"/>
    </source>
</evidence>
<evidence type="ECO:0000256" key="5">
    <source>
        <dbReference type="ARBA" id="ARBA00022989"/>
    </source>
</evidence>
<protein>
    <recommendedName>
        <fullName evidence="9">Ammonium transporter AmtB-like domain-containing protein</fullName>
    </recommendedName>
</protein>
<dbReference type="InterPro" id="IPR018047">
    <property type="entry name" value="Ammonium_transpt_CS"/>
</dbReference>
<evidence type="ECO:0000256" key="4">
    <source>
        <dbReference type="ARBA" id="ARBA00022692"/>
    </source>
</evidence>
<dbReference type="GO" id="GO:0005886">
    <property type="term" value="C:plasma membrane"/>
    <property type="evidence" value="ECO:0007669"/>
    <property type="project" value="TreeGrafter"/>
</dbReference>
<keyword evidence="7" id="KW-0924">Ammonia transport</keyword>
<dbReference type="AlphaFoldDB" id="A0A381U6X8"/>
<dbReference type="PROSITE" id="PS01219">
    <property type="entry name" value="AMMONIUM_TRANSP"/>
    <property type="match status" value="1"/>
</dbReference>
<dbReference type="SUPFAM" id="SSF111352">
    <property type="entry name" value="Ammonium transporter"/>
    <property type="match status" value="1"/>
</dbReference>
<dbReference type="EMBL" id="UINC01005591">
    <property type="protein sequence ID" value="SVA22283.1"/>
    <property type="molecule type" value="Genomic_DNA"/>
</dbReference>
<feature type="transmembrane region" description="Helical" evidence="8">
    <location>
        <begin position="15"/>
        <end position="35"/>
    </location>
</feature>
<accession>A0A381U6X8</accession>
<dbReference type="GO" id="GO:0097272">
    <property type="term" value="P:ammonium homeostasis"/>
    <property type="evidence" value="ECO:0007669"/>
    <property type="project" value="TreeGrafter"/>
</dbReference>
<proteinExistence type="inferred from homology"/>
<comment type="similarity">
    <text evidence="2">Belongs to the ammonia transporter channel (TC 1.A.11.2) family.</text>
</comment>
<evidence type="ECO:0000313" key="10">
    <source>
        <dbReference type="EMBL" id="SVA22283.1"/>
    </source>
</evidence>
<keyword evidence="6 8" id="KW-0472">Membrane</keyword>
<keyword evidence="4 8" id="KW-0812">Transmembrane</keyword>
<dbReference type="Pfam" id="PF00909">
    <property type="entry name" value="Ammonium_transp"/>
    <property type="match status" value="1"/>
</dbReference>
<dbReference type="GO" id="GO:0008519">
    <property type="term" value="F:ammonium channel activity"/>
    <property type="evidence" value="ECO:0007669"/>
    <property type="project" value="InterPro"/>
</dbReference>
<evidence type="ECO:0000256" key="8">
    <source>
        <dbReference type="SAM" id="Phobius"/>
    </source>
</evidence>
<feature type="domain" description="Ammonium transporter AmtB-like" evidence="9">
    <location>
        <begin position="15"/>
        <end position="405"/>
    </location>
</feature>
<reference evidence="10" key="1">
    <citation type="submission" date="2018-05" db="EMBL/GenBank/DDBJ databases">
        <authorList>
            <person name="Lanie J.A."/>
            <person name="Ng W.-L."/>
            <person name="Kazmierczak K.M."/>
            <person name="Andrzejewski T.M."/>
            <person name="Davidsen T.M."/>
            <person name="Wayne K.J."/>
            <person name="Tettelin H."/>
            <person name="Glass J.I."/>
            <person name="Rusch D."/>
            <person name="Podicherti R."/>
            <person name="Tsui H.-C.T."/>
            <person name="Winkler M.E."/>
        </authorList>
    </citation>
    <scope>NUCLEOTIDE SEQUENCE</scope>
</reference>
<feature type="transmembrane region" description="Helical" evidence="8">
    <location>
        <begin position="95"/>
        <end position="114"/>
    </location>
</feature>